<reference evidence="5 6" key="1">
    <citation type="submission" date="2024-10" db="EMBL/GenBank/DDBJ databases">
        <authorList>
            <person name="Lu C.-H."/>
        </authorList>
    </citation>
    <scope>NUCLEOTIDE SEQUENCE [LARGE SCALE GENOMIC DNA]</scope>
    <source>
        <strain evidence="5 6">22LXZD03-01</strain>
    </source>
</reference>
<dbReference type="InterPro" id="IPR011991">
    <property type="entry name" value="ArsR-like_HTH"/>
</dbReference>
<dbReference type="InterPro" id="IPR000485">
    <property type="entry name" value="AsnC-type_HTH_dom"/>
</dbReference>
<dbReference type="SUPFAM" id="SSF54909">
    <property type="entry name" value="Dimeric alpha+beta barrel"/>
    <property type="match status" value="1"/>
</dbReference>
<feature type="domain" description="HTH asnC-type" evidence="4">
    <location>
        <begin position="1"/>
        <end position="62"/>
    </location>
</feature>
<evidence type="ECO:0000313" key="6">
    <source>
        <dbReference type="Proteomes" id="UP001617702"/>
    </source>
</evidence>
<evidence type="ECO:0000256" key="1">
    <source>
        <dbReference type="ARBA" id="ARBA00023015"/>
    </source>
</evidence>
<sequence>MDEIDNRILRELQKDGRIPNNVLAEKVGLSPSPCLRRVKQLEESGAIERYVAIVNPATLGLNLSIFVRIWLDSQGEETVEHFCREIRLLPEVVECHLMVGDCDFLLRVVAADLNAYRQFQIKHLARIKGVQSMKTELPMQTIKHTTELPIR</sequence>
<gene>
    <name evidence="5" type="ORF">ACIPUH_00070</name>
</gene>
<dbReference type="PROSITE" id="PS50956">
    <property type="entry name" value="HTH_ASNC_2"/>
    <property type="match status" value="1"/>
</dbReference>
<dbReference type="RefSeq" id="WP_400352030.1">
    <property type="nucleotide sequence ID" value="NZ_JBIXKZ010000010.1"/>
</dbReference>
<dbReference type="Proteomes" id="UP001617702">
    <property type="component" value="Unassembled WGS sequence"/>
</dbReference>
<dbReference type="CDD" id="cd00090">
    <property type="entry name" value="HTH_ARSR"/>
    <property type="match status" value="1"/>
</dbReference>
<dbReference type="PANTHER" id="PTHR30154:SF34">
    <property type="entry name" value="TRANSCRIPTIONAL REGULATOR AZLB"/>
    <property type="match status" value="1"/>
</dbReference>
<dbReference type="Pfam" id="PF13412">
    <property type="entry name" value="HTH_24"/>
    <property type="match status" value="1"/>
</dbReference>
<dbReference type="EMBL" id="JBIXLB010000001">
    <property type="protein sequence ID" value="MFJ5511186.1"/>
    <property type="molecule type" value="Genomic_DNA"/>
</dbReference>
<dbReference type="Pfam" id="PF01037">
    <property type="entry name" value="AsnC_trans_reg"/>
    <property type="match status" value="1"/>
</dbReference>
<accession>A0ABW8GP96</accession>
<keyword evidence="3" id="KW-0804">Transcription</keyword>
<dbReference type="InterPro" id="IPR036388">
    <property type="entry name" value="WH-like_DNA-bd_sf"/>
</dbReference>
<dbReference type="SUPFAM" id="SSF46785">
    <property type="entry name" value="Winged helix' DNA-binding domain"/>
    <property type="match status" value="1"/>
</dbReference>
<organism evidence="5 6">
    <name type="scientific">Pectobacterium jejuense</name>
    <dbReference type="NCBI Taxonomy" id="2974022"/>
    <lineage>
        <taxon>Bacteria</taxon>
        <taxon>Pseudomonadati</taxon>
        <taxon>Pseudomonadota</taxon>
        <taxon>Gammaproteobacteria</taxon>
        <taxon>Enterobacterales</taxon>
        <taxon>Pectobacteriaceae</taxon>
        <taxon>Pectobacterium</taxon>
    </lineage>
</organism>
<dbReference type="InterPro" id="IPR019887">
    <property type="entry name" value="Tscrpt_reg_AsnC/Lrp_C"/>
</dbReference>
<dbReference type="InterPro" id="IPR011008">
    <property type="entry name" value="Dimeric_a/b-barrel"/>
</dbReference>
<evidence type="ECO:0000256" key="2">
    <source>
        <dbReference type="ARBA" id="ARBA00023125"/>
    </source>
</evidence>
<dbReference type="Gene3D" id="3.30.70.920">
    <property type="match status" value="1"/>
</dbReference>
<evidence type="ECO:0000259" key="4">
    <source>
        <dbReference type="PROSITE" id="PS50956"/>
    </source>
</evidence>
<dbReference type="PANTHER" id="PTHR30154">
    <property type="entry name" value="LEUCINE-RESPONSIVE REGULATORY PROTEIN"/>
    <property type="match status" value="1"/>
</dbReference>
<dbReference type="PRINTS" id="PR00033">
    <property type="entry name" value="HTHASNC"/>
</dbReference>
<dbReference type="Gene3D" id="1.10.10.10">
    <property type="entry name" value="Winged helix-like DNA-binding domain superfamily/Winged helix DNA-binding domain"/>
    <property type="match status" value="1"/>
</dbReference>
<keyword evidence="2" id="KW-0238">DNA-binding</keyword>
<proteinExistence type="predicted"/>
<comment type="caution">
    <text evidence="5">The sequence shown here is derived from an EMBL/GenBank/DDBJ whole genome shotgun (WGS) entry which is preliminary data.</text>
</comment>
<name>A0ABW8GP96_9GAMM</name>
<keyword evidence="6" id="KW-1185">Reference proteome</keyword>
<keyword evidence="1" id="KW-0805">Transcription regulation</keyword>
<evidence type="ECO:0000313" key="5">
    <source>
        <dbReference type="EMBL" id="MFJ5511186.1"/>
    </source>
</evidence>
<protein>
    <submittedName>
        <fullName evidence="5">Lrp/AsnC family transcriptional regulator</fullName>
    </submittedName>
</protein>
<dbReference type="InterPro" id="IPR036390">
    <property type="entry name" value="WH_DNA-bd_sf"/>
</dbReference>
<dbReference type="InterPro" id="IPR019888">
    <property type="entry name" value="Tscrpt_reg_AsnC-like"/>
</dbReference>
<dbReference type="SMART" id="SM00344">
    <property type="entry name" value="HTH_ASNC"/>
    <property type="match status" value="1"/>
</dbReference>
<evidence type="ECO:0000256" key="3">
    <source>
        <dbReference type="ARBA" id="ARBA00023163"/>
    </source>
</evidence>